<keyword evidence="2" id="KW-1185">Reference proteome</keyword>
<dbReference type="Gramene" id="ONK73010">
    <property type="protein sequence ID" value="ONK73010"/>
    <property type="gene ID" value="A4U43_C04F26090"/>
</dbReference>
<dbReference type="OMA" id="ECCFTSV"/>
<name>A0A5P1F921_ASPOF</name>
<dbReference type="PANTHER" id="PTHR10099">
    <property type="entry name" value="PHOSPHORIBOSYLFORMYLGLYCINAMIDINE SYNTHASE"/>
    <property type="match status" value="1"/>
</dbReference>
<evidence type="ECO:0000313" key="2">
    <source>
        <dbReference type="Proteomes" id="UP000243459"/>
    </source>
</evidence>
<dbReference type="InterPro" id="IPR029062">
    <property type="entry name" value="Class_I_gatase-like"/>
</dbReference>
<dbReference type="GO" id="GO:0004642">
    <property type="term" value="F:phosphoribosylformylglycinamidine synthase activity"/>
    <property type="evidence" value="ECO:0007669"/>
    <property type="project" value="TreeGrafter"/>
</dbReference>
<dbReference type="Pfam" id="PF13507">
    <property type="entry name" value="GATase_5"/>
    <property type="match status" value="1"/>
</dbReference>
<dbReference type="SUPFAM" id="SSF52317">
    <property type="entry name" value="Class I glutamine amidotransferase-like"/>
    <property type="match status" value="1"/>
</dbReference>
<dbReference type="SMART" id="SM01211">
    <property type="entry name" value="GATase_5"/>
    <property type="match status" value="1"/>
</dbReference>
<reference evidence="2" key="1">
    <citation type="journal article" date="2017" name="Nat. Commun.">
        <title>The asparagus genome sheds light on the origin and evolution of a young Y chromosome.</title>
        <authorList>
            <person name="Harkess A."/>
            <person name="Zhou J."/>
            <person name="Xu C."/>
            <person name="Bowers J.E."/>
            <person name="Van der Hulst R."/>
            <person name="Ayyampalayam S."/>
            <person name="Mercati F."/>
            <person name="Riccardi P."/>
            <person name="McKain M.R."/>
            <person name="Kakrana A."/>
            <person name="Tang H."/>
            <person name="Ray J."/>
            <person name="Groenendijk J."/>
            <person name="Arikit S."/>
            <person name="Mathioni S.M."/>
            <person name="Nakano M."/>
            <person name="Shan H."/>
            <person name="Telgmann-Rauber A."/>
            <person name="Kanno A."/>
            <person name="Yue Z."/>
            <person name="Chen H."/>
            <person name="Li W."/>
            <person name="Chen Y."/>
            <person name="Xu X."/>
            <person name="Zhang Y."/>
            <person name="Luo S."/>
            <person name="Chen H."/>
            <person name="Gao J."/>
            <person name="Mao Z."/>
            <person name="Pires J.C."/>
            <person name="Luo M."/>
            <person name="Kudrna D."/>
            <person name="Wing R.A."/>
            <person name="Meyers B.C."/>
            <person name="Yi K."/>
            <person name="Kong H."/>
            <person name="Lavrijsen P."/>
            <person name="Sunseri F."/>
            <person name="Falavigna A."/>
            <person name="Ye Y."/>
            <person name="Leebens-Mack J.H."/>
            <person name="Chen G."/>
        </authorList>
    </citation>
    <scope>NUCLEOTIDE SEQUENCE [LARGE SCALE GENOMIC DNA]</scope>
    <source>
        <strain evidence="2">cv. DH0086</strain>
    </source>
</reference>
<accession>A0A5P1F921</accession>
<sequence>MSDLLSGRSSLNDFRGIAFVGGFSYADVLDSAKGWSASIRFNQPLLQQFQEFYNRSDTFSLRVCNRCQFMALLGWVPGADVGGSLGDGGDVSQPRFVHNESGRFECCFTSVRIGDSPAIMFKGMEGSSLGVWSALGEGWAYFPDGVPVAIL</sequence>
<dbReference type="EMBL" id="CM007384">
    <property type="protein sequence ID" value="ONK73010.1"/>
    <property type="molecule type" value="Genomic_DNA"/>
</dbReference>
<dbReference type="Proteomes" id="UP000243459">
    <property type="component" value="Chromosome 4"/>
</dbReference>
<dbReference type="GO" id="GO:0006164">
    <property type="term" value="P:purine nucleotide biosynthetic process"/>
    <property type="evidence" value="ECO:0007669"/>
    <property type="project" value="TreeGrafter"/>
</dbReference>
<dbReference type="GO" id="GO:0005737">
    <property type="term" value="C:cytoplasm"/>
    <property type="evidence" value="ECO:0007669"/>
    <property type="project" value="TreeGrafter"/>
</dbReference>
<dbReference type="AlphaFoldDB" id="A0A5P1F921"/>
<organism evidence="1 2">
    <name type="scientific">Asparagus officinalis</name>
    <name type="common">Garden asparagus</name>
    <dbReference type="NCBI Taxonomy" id="4686"/>
    <lineage>
        <taxon>Eukaryota</taxon>
        <taxon>Viridiplantae</taxon>
        <taxon>Streptophyta</taxon>
        <taxon>Embryophyta</taxon>
        <taxon>Tracheophyta</taxon>
        <taxon>Spermatophyta</taxon>
        <taxon>Magnoliopsida</taxon>
        <taxon>Liliopsida</taxon>
        <taxon>Asparagales</taxon>
        <taxon>Asparagaceae</taxon>
        <taxon>Asparagoideae</taxon>
        <taxon>Asparagus</taxon>
    </lineage>
</organism>
<dbReference type="Gene3D" id="3.40.50.880">
    <property type="match status" value="1"/>
</dbReference>
<dbReference type="PANTHER" id="PTHR10099:SF1">
    <property type="entry name" value="PHOSPHORIBOSYLFORMYLGLYCINAMIDINE SYNTHASE"/>
    <property type="match status" value="1"/>
</dbReference>
<gene>
    <name evidence="1" type="ORF">A4U43_C04F26090</name>
</gene>
<proteinExistence type="predicted"/>
<protein>
    <submittedName>
        <fullName evidence="1">Uncharacterized protein</fullName>
    </submittedName>
</protein>
<evidence type="ECO:0000313" key="1">
    <source>
        <dbReference type="EMBL" id="ONK73010.1"/>
    </source>
</evidence>